<name>A0ABZ2RBX2_ECTME</name>
<evidence type="ECO:0000313" key="1">
    <source>
        <dbReference type="EMBL" id="WXL23935.1"/>
    </source>
</evidence>
<evidence type="ECO:0000313" key="2">
    <source>
        <dbReference type="Proteomes" id="UP001476583"/>
    </source>
</evidence>
<sequence length="121" mass="13839">MTDIELCSAERELADRLRSDRQPLLRKCTHCRGYELERRWCHVCDGKGLVMTEAAKALAPSNQRIVPVEPVRVAHPLESYLSKADKLEQPKRPCPECSGYEHQRHECERCEGAGMVEVRHG</sequence>
<reference evidence="1 2" key="1">
    <citation type="submission" date="2024-03" db="EMBL/GenBank/DDBJ databases">
        <title>Complete genome of BD2.</title>
        <authorList>
            <person name="Cao G."/>
        </authorList>
    </citation>
    <scope>NUCLEOTIDE SEQUENCE [LARGE SCALE GENOMIC DNA]</scope>
    <source>
        <strain evidence="1 2">BD2</strain>
    </source>
</reference>
<keyword evidence="2" id="KW-1185">Reference proteome</keyword>
<dbReference type="SUPFAM" id="SSF57938">
    <property type="entry name" value="DnaJ/Hsp40 cysteine-rich domain"/>
    <property type="match status" value="1"/>
</dbReference>
<gene>
    <name evidence="1" type="ORF">WG219_11265</name>
</gene>
<protein>
    <submittedName>
        <fullName evidence="1">Uncharacterized protein</fullName>
    </submittedName>
</protein>
<organism evidence="1 2">
    <name type="scientific">Ectopseudomonas mendocina</name>
    <name type="common">Pseudomonas mendocina</name>
    <dbReference type="NCBI Taxonomy" id="300"/>
    <lineage>
        <taxon>Bacteria</taxon>
        <taxon>Pseudomonadati</taxon>
        <taxon>Pseudomonadota</taxon>
        <taxon>Gammaproteobacteria</taxon>
        <taxon>Pseudomonadales</taxon>
        <taxon>Pseudomonadaceae</taxon>
        <taxon>Ectopseudomonas</taxon>
    </lineage>
</organism>
<accession>A0ABZ2RBX2</accession>
<dbReference type="Proteomes" id="UP001476583">
    <property type="component" value="Chromosome"/>
</dbReference>
<dbReference type="InterPro" id="IPR036410">
    <property type="entry name" value="HSP_DnaJ_Cys-rich_dom_sf"/>
</dbReference>
<proteinExistence type="predicted"/>
<dbReference type="EMBL" id="CP148074">
    <property type="protein sequence ID" value="WXL23935.1"/>
    <property type="molecule type" value="Genomic_DNA"/>
</dbReference>